<evidence type="ECO:0000256" key="11">
    <source>
        <dbReference type="ARBA" id="ARBA00023160"/>
    </source>
</evidence>
<gene>
    <name evidence="14" type="ORF">COU16_02805</name>
</gene>
<evidence type="ECO:0000256" key="8">
    <source>
        <dbReference type="ARBA" id="ARBA00023004"/>
    </source>
</evidence>
<keyword evidence="5" id="KW-0276">Fatty acid metabolism</keyword>
<dbReference type="Proteomes" id="UP000229344">
    <property type="component" value="Unassembled WGS sequence"/>
</dbReference>
<evidence type="ECO:0000256" key="3">
    <source>
        <dbReference type="ARBA" id="ARBA00022516"/>
    </source>
</evidence>
<evidence type="ECO:0000256" key="10">
    <source>
        <dbReference type="ARBA" id="ARBA00023136"/>
    </source>
</evidence>
<evidence type="ECO:0000256" key="7">
    <source>
        <dbReference type="ARBA" id="ARBA00023002"/>
    </source>
</evidence>
<keyword evidence="10 12" id="KW-0472">Membrane</keyword>
<name>A0A2H0UDI4_9BACT</name>
<dbReference type="InterPro" id="IPR005804">
    <property type="entry name" value="FA_desaturase_dom"/>
</dbReference>
<dbReference type="PRINTS" id="PR00075">
    <property type="entry name" value="FACDDSATRASE"/>
</dbReference>
<keyword evidence="7" id="KW-0560">Oxidoreductase</keyword>
<comment type="caution">
    <text evidence="14">The sequence shown here is derived from an EMBL/GenBank/DDBJ whole genome shotgun (WGS) entry which is preliminary data.</text>
</comment>
<feature type="transmembrane region" description="Helical" evidence="12">
    <location>
        <begin position="165"/>
        <end position="186"/>
    </location>
</feature>
<comment type="subcellular location">
    <subcellularLocation>
        <location evidence="1">Membrane</location>
        <topology evidence="1">Multi-pass membrane protein</topology>
    </subcellularLocation>
</comment>
<dbReference type="InterPro" id="IPR015876">
    <property type="entry name" value="Acyl-CoA_DS"/>
</dbReference>
<dbReference type="Pfam" id="PF00487">
    <property type="entry name" value="FA_desaturase"/>
    <property type="match status" value="1"/>
</dbReference>
<evidence type="ECO:0000256" key="1">
    <source>
        <dbReference type="ARBA" id="ARBA00004141"/>
    </source>
</evidence>
<evidence type="ECO:0000256" key="2">
    <source>
        <dbReference type="ARBA" id="ARBA00008749"/>
    </source>
</evidence>
<dbReference type="PANTHER" id="PTHR11351">
    <property type="entry name" value="ACYL-COA DESATURASE"/>
    <property type="match status" value="1"/>
</dbReference>
<keyword evidence="11" id="KW-0275">Fatty acid biosynthesis</keyword>
<dbReference type="PANTHER" id="PTHR11351:SF31">
    <property type="entry name" value="DESATURASE 1, ISOFORM A-RELATED"/>
    <property type="match status" value="1"/>
</dbReference>
<keyword evidence="4 12" id="KW-0812">Transmembrane</keyword>
<dbReference type="GO" id="GO:0016717">
    <property type="term" value="F:oxidoreductase activity, acting on paired donors, with oxidation of a pair of donors resulting in the reduction of molecular oxygen to two molecules of water"/>
    <property type="evidence" value="ECO:0007669"/>
    <property type="project" value="InterPro"/>
</dbReference>
<evidence type="ECO:0000259" key="13">
    <source>
        <dbReference type="Pfam" id="PF00487"/>
    </source>
</evidence>
<evidence type="ECO:0000256" key="6">
    <source>
        <dbReference type="ARBA" id="ARBA00022989"/>
    </source>
</evidence>
<keyword evidence="6 12" id="KW-1133">Transmembrane helix</keyword>
<evidence type="ECO:0000313" key="15">
    <source>
        <dbReference type="Proteomes" id="UP000229344"/>
    </source>
</evidence>
<protein>
    <recommendedName>
        <fullName evidence="13">Fatty acid desaturase domain-containing protein</fullName>
    </recommendedName>
</protein>
<dbReference type="EMBL" id="PFBI01000006">
    <property type="protein sequence ID" value="PIR84483.1"/>
    <property type="molecule type" value="Genomic_DNA"/>
</dbReference>
<dbReference type="GO" id="GO:0006633">
    <property type="term" value="P:fatty acid biosynthetic process"/>
    <property type="evidence" value="ECO:0007669"/>
    <property type="project" value="UniProtKB-KW"/>
</dbReference>
<organism evidence="14 15">
    <name type="scientific">Candidatus Kaiserbacteria bacterium CG10_big_fil_rev_8_21_14_0_10_47_16</name>
    <dbReference type="NCBI Taxonomy" id="1974608"/>
    <lineage>
        <taxon>Bacteria</taxon>
        <taxon>Candidatus Kaiseribacteriota</taxon>
    </lineage>
</organism>
<feature type="transmembrane region" description="Helical" evidence="12">
    <location>
        <begin position="41"/>
        <end position="63"/>
    </location>
</feature>
<keyword evidence="8" id="KW-0408">Iron</keyword>
<evidence type="ECO:0000256" key="5">
    <source>
        <dbReference type="ARBA" id="ARBA00022832"/>
    </source>
</evidence>
<comment type="similarity">
    <text evidence="2">Belongs to the fatty acid desaturase type 2 family.</text>
</comment>
<feature type="transmembrane region" description="Helical" evidence="12">
    <location>
        <begin position="12"/>
        <end position="35"/>
    </location>
</feature>
<proteinExistence type="inferred from homology"/>
<reference evidence="15" key="1">
    <citation type="submission" date="2017-09" db="EMBL/GenBank/DDBJ databases">
        <title>Depth-based differentiation of microbial function through sediment-hosted aquifers and enrichment of novel symbionts in the deep terrestrial subsurface.</title>
        <authorList>
            <person name="Probst A.J."/>
            <person name="Ladd B."/>
            <person name="Jarett J.K."/>
            <person name="Geller-Mcgrath D.E."/>
            <person name="Sieber C.M.K."/>
            <person name="Emerson J.B."/>
            <person name="Anantharaman K."/>
            <person name="Thomas B.C."/>
            <person name="Malmstrom R."/>
            <person name="Stieglmeier M."/>
            <person name="Klingl A."/>
            <person name="Woyke T."/>
            <person name="Ryan C.M."/>
            <person name="Banfield J.F."/>
        </authorList>
    </citation>
    <scope>NUCLEOTIDE SEQUENCE [LARGE SCALE GENOMIC DNA]</scope>
</reference>
<evidence type="ECO:0000313" key="14">
    <source>
        <dbReference type="EMBL" id="PIR84483.1"/>
    </source>
</evidence>
<dbReference type="AlphaFoldDB" id="A0A2H0UDI4"/>
<evidence type="ECO:0000256" key="12">
    <source>
        <dbReference type="SAM" id="Phobius"/>
    </source>
</evidence>
<feature type="domain" description="Fatty acid desaturase" evidence="13">
    <location>
        <begin position="43"/>
        <end position="254"/>
    </location>
</feature>
<evidence type="ECO:0000256" key="9">
    <source>
        <dbReference type="ARBA" id="ARBA00023098"/>
    </source>
</evidence>
<keyword evidence="9" id="KW-0443">Lipid metabolism</keyword>
<dbReference type="GO" id="GO:0016020">
    <property type="term" value="C:membrane"/>
    <property type="evidence" value="ECO:0007669"/>
    <property type="project" value="UniProtKB-SubCell"/>
</dbReference>
<accession>A0A2H0UDI4</accession>
<keyword evidence="3" id="KW-0444">Lipid biosynthesis</keyword>
<evidence type="ECO:0000256" key="4">
    <source>
        <dbReference type="ARBA" id="ARBA00022692"/>
    </source>
</evidence>
<feature type="transmembrane region" description="Helical" evidence="12">
    <location>
        <begin position="192"/>
        <end position="212"/>
    </location>
</feature>
<sequence length="287" mass="33265">MEKVTRPSYQWAWEHVTAHALITLLGLAGIVYVGVRIAEGYVWPSIATILLGLIYWRIGLYAITFMHRYYVHEQFKVKSAWVQVVSTLAFYSTLQSPIRIWRGWHRQHHDEVDTYKDRTSPVVHGAMHAHMLVWMRKQFIKPAPARYSKNLGGPEYTVAMKFEPYYLPLALMLAFGLPTLIAWIGWNDPIGGLGFGGFTRLLILLHTTWTINSLMHMKGEKMEGVRSATNSHSRLFTWLIVGEPNHARHHKWPDSYRFGTFDPGARMIEWMEKRGLVYDLKKARDLA</sequence>